<name>A0A2D2LT47_FAUOS</name>
<dbReference type="Gene3D" id="2.102.10.10">
    <property type="entry name" value="Rieske [2Fe-2S] iron-sulphur domain"/>
    <property type="match status" value="1"/>
</dbReference>
<keyword evidence="5" id="KW-0411">Iron-sulfur</keyword>
<dbReference type="InterPro" id="IPR012748">
    <property type="entry name" value="Rieske-like_NirD"/>
</dbReference>
<dbReference type="SUPFAM" id="SSF50022">
    <property type="entry name" value="ISP domain"/>
    <property type="match status" value="1"/>
</dbReference>
<reference evidence="9" key="1">
    <citation type="submission" date="2017-11" db="EMBL/GenBank/DDBJ databases">
        <title>Complete genome sequence of Moraxella osloensis NP7 isolated from human skin.</title>
        <authorList>
            <person name="Lee K."/>
            <person name="Lim J.Y."/>
            <person name="Hwang I."/>
        </authorList>
    </citation>
    <scope>NUCLEOTIDE SEQUENCE [LARGE SCALE GENOMIC DNA]</scope>
    <source>
        <strain evidence="9">NP7</strain>
    </source>
</reference>
<keyword evidence="4" id="KW-0408">Iron</keyword>
<keyword evidence="3" id="KW-0560">Oxidoreductase</keyword>
<dbReference type="CDD" id="cd03529">
    <property type="entry name" value="Rieske_NirD"/>
    <property type="match status" value="1"/>
</dbReference>
<keyword evidence="2" id="KW-0479">Metal-binding</keyword>
<evidence type="ECO:0000256" key="1">
    <source>
        <dbReference type="ARBA" id="ARBA00022714"/>
    </source>
</evidence>
<protein>
    <submittedName>
        <fullName evidence="8">Nitrite reductase (NAD(P)H) small subunit</fullName>
    </submittedName>
</protein>
<feature type="domain" description="Rieske" evidence="7">
    <location>
        <begin position="2"/>
        <end position="106"/>
    </location>
</feature>
<keyword evidence="1" id="KW-0001">2Fe-2S</keyword>
<evidence type="ECO:0000259" key="7">
    <source>
        <dbReference type="PROSITE" id="PS51296"/>
    </source>
</evidence>
<evidence type="ECO:0000256" key="5">
    <source>
        <dbReference type="ARBA" id="ARBA00023014"/>
    </source>
</evidence>
<dbReference type="PANTHER" id="PTHR40562">
    <property type="match status" value="1"/>
</dbReference>
<evidence type="ECO:0000313" key="8">
    <source>
        <dbReference type="EMBL" id="ATR78208.1"/>
    </source>
</evidence>
<evidence type="ECO:0000256" key="2">
    <source>
        <dbReference type="ARBA" id="ARBA00022723"/>
    </source>
</evidence>
<dbReference type="InterPro" id="IPR036922">
    <property type="entry name" value="Rieske_2Fe-2S_sf"/>
</dbReference>
<dbReference type="PROSITE" id="PS51300">
    <property type="entry name" value="NIRD"/>
    <property type="match status" value="1"/>
</dbReference>
<evidence type="ECO:0000256" key="4">
    <source>
        <dbReference type="ARBA" id="ARBA00023004"/>
    </source>
</evidence>
<dbReference type="PANTHER" id="PTHR40562:SF1">
    <property type="entry name" value="NITRITE REDUCTASE (NADH) SMALL SUBUNIT"/>
    <property type="match status" value="1"/>
</dbReference>
<accession>A0A2D2LT47</accession>
<proteinExistence type="predicted"/>
<organism evidence="8 9">
    <name type="scientific">Faucicola osloensis</name>
    <name type="common">Moraxella osloensis</name>
    <dbReference type="NCBI Taxonomy" id="34062"/>
    <lineage>
        <taxon>Bacteria</taxon>
        <taxon>Pseudomonadati</taxon>
        <taxon>Pseudomonadota</taxon>
        <taxon>Gammaproteobacteria</taxon>
        <taxon>Moraxellales</taxon>
        <taxon>Moraxellaceae</taxon>
        <taxon>Faucicola</taxon>
    </lineage>
</organism>
<dbReference type="NCBIfam" id="TIGR02378">
    <property type="entry name" value="nirD_assim_sml"/>
    <property type="match status" value="1"/>
</dbReference>
<keyword evidence="6" id="KW-0534">Nitrate assimilation</keyword>
<dbReference type="EMBL" id="CP024443">
    <property type="protein sequence ID" value="ATR78208.1"/>
    <property type="molecule type" value="Genomic_DNA"/>
</dbReference>
<sequence length="106" mass="11738">MNEICKLDDIIPETGVCALVGGEQVAIFRTHHDEVYAMHNFDPFSKANVISRGLLGSCEIDGQKVRYVASPMYKQRFDLATGKCLDDERVALKSYPVSVTNGVVMI</sequence>
<dbReference type="PROSITE" id="PS51296">
    <property type="entry name" value="RIESKE"/>
    <property type="match status" value="1"/>
</dbReference>
<dbReference type="Pfam" id="PF13806">
    <property type="entry name" value="Rieske_2"/>
    <property type="match status" value="1"/>
</dbReference>
<dbReference type="InterPro" id="IPR017941">
    <property type="entry name" value="Rieske_2Fe-2S"/>
</dbReference>
<gene>
    <name evidence="8" type="primary">nirD</name>
    <name evidence="8" type="ORF">NP7_02355</name>
</gene>
<dbReference type="GO" id="GO:0051537">
    <property type="term" value="F:2 iron, 2 sulfur cluster binding"/>
    <property type="evidence" value="ECO:0007669"/>
    <property type="project" value="UniProtKB-KW"/>
</dbReference>
<dbReference type="STRING" id="34062.AXE82_09210"/>
<dbReference type="AlphaFoldDB" id="A0A2D2LT47"/>
<dbReference type="InterPro" id="IPR017881">
    <property type="entry name" value="NirD"/>
</dbReference>
<dbReference type="Proteomes" id="UP000229340">
    <property type="component" value="Chromosome"/>
</dbReference>
<dbReference type="GO" id="GO:0042128">
    <property type="term" value="P:nitrate assimilation"/>
    <property type="evidence" value="ECO:0007669"/>
    <property type="project" value="UniProtKB-KW"/>
</dbReference>
<dbReference type="GO" id="GO:0009344">
    <property type="term" value="C:nitrite reductase complex [NAD(P)H]"/>
    <property type="evidence" value="ECO:0007669"/>
    <property type="project" value="TreeGrafter"/>
</dbReference>
<evidence type="ECO:0000256" key="6">
    <source>
        <dbReference type="ARBA" id="ARBA00023063"/>
    </source>
</evidence>
<evidence type="ECO:0000256" key="3">
    <source>
        <dbReference type="ARBA" id="ARBA00023002"/>
    </source>
</evidence>
<evidence type="ECO:0000313" key="9">
    <source>
        <dbReference type="Proteomes" id="UP000229340"/>
    </source>
</evidence>
<dbReference type="GO" id="GO:0008942">
    <property type="term" value="F:nitrite reductase [NAD(P)H] activity"/>
    <property type="evidence" value="ECO:0007669"/>
    <property type="project" value="InterPro"/>
</dbReference>
<dbReference type="RefSeq" id="WP_100269550.1">
    <property type="nucleotide sequence ID" value="NZ_CP024443.1"/>
</dbReference>
<dbReference type="GO" id="GO:0046872">
    <property type="term" value="F:metal ion binding"/>
    <property type="evidence" value="ECO:0007669"/>
    <property type="project" value="UniProtKB-KW"/>
</dbReference>